<evidence type="ECO:0000313" key="7">
    <source>
        <dbReference type="Proteomes" id="UP000799772"/>
    </source>
</evidence>
<name>A0A9P4IAI5_9PEZI</name>
<dbReference type="AlphaFoldDB" id="A0A9P4IAI5"/>
<sequence length="200" mass="22521">MPESVSREPLVWVDCEMTGLDRDNDSIMQIACFVTDYDLDVLDEDGFEAVIHHSKERLDQMDDWCTSHHAASGLTAACIESTTSADDAAKGLLQYVQLHAPDPRRALLAGNSVHADAAFLRKPPYDVVLRHLHHRILDVSTIKEAARRWVPREVLAKSPQKKGLHEAREDILESIREAKFYRDVIFQNAKLPEAVAIEGK</sequence>
<feature type="domain" description="Exonuclease" evidence="5">
    <location>
        <begin position="9"/>
        <end position="187"/>
    </location>
</feature>
<dbReference type="SUPFAM" id="SSF53098">
    <property type="entry name" value="Ribonuclease H-like"/>
    <property type="match status" value="1"/>
</dbReference>
<dbReference type="OrthoDB" id="270189at2759"/>
<dbReference type="GO" id="GO:0005739">
    <property type="term" value="C:mitochondrion"/>
    <property type="evidence" value="ECO:0007669"/>
    <property type="project" value="TreeGrafter"/>
</dbReference>
<reference evidence="6" key="1">
    <citation type="journal article" date="2020" name="Stud. Mycol.">
        <title>101 Dothideomycetes genomes: a test case for predicting lifestyles and emergence of pathogens.</title>
        <authorList>
            <person name="Haridas S."/>
            <person name="Albert R."/>
            <person name="Binder M."/>
            <person name="Bloem J."/>
            <person name="Labutti K."/>
            <person name="Salamov A."/>
            <person name="Andreopoulos B."/>
            <person name="Baker S."/>
            <person name="Barry K."/>
            <person name="Bills G."/>
            <person name="Bluhm B."/>
            <person name="Cannon C."/>
            <person name="Castanera R."/>
            <person name="Culley D."/>
            <person name="Daum C."/>
            <person name="Ezra D."/>
            <person name="Gonzalez J."/>
            <person name="Henrissat B."/>
            <person name="Kuo A."/>
            <person name="Liang C."/>
            <person name="Lipzen A."/>
            <person name="Lutzoni F."/>
            <person name="Magnuson J."/>
            <person name="Mondo S."/>
            <person name="Nolan M."/>
            <person name="Ohm R."/>
            <person name="Pangilinan J."/>
            <person name="Park H.-J."/>
            <person name="Ramirez L."/>
            <person name="Alfaro M."/>
            <person name="Sun H."/>
            <person name="Tritt A."/>
            <person name="Yoshinaga Y."/>
            <person name="Zwiers L.-H."/>
            <person name="Turgeon B."/>
            <person name="Goodwin S."/>
            <person name="Spatafora J."/>
            <person name="Crous P."/>
            <person name="Grigoriev I."/>
        </authorList>
    </citation>
    <scope>NUCLEOTIDE SEQUENCE</scope>
    <source>
        <strain evidence="6">CBS 133067</strain>
    </source>
</reference>
<dbReference type="PANTHER" id="PTHR11046:SF0">
    <property type="entry name" value="OLIGORIBONUCLEASE, MITOCHONDRIAL"/>
    <property type="match status" value="1"/>
</dbReference>
<dbReference type="CDD" id="cd06135">
    <property type="entry name" value="Orn"/>
    <property type="match status" value="1"/>
</dbReference>
<dbReference type="GO" id="GO:0003676">
    <property type="term" value="F:nucleic acid binding"/>
    <property type="evidence" value="ECO:0007669"/>
    <property type="project" value="InterPro"/>
</dbReference>
<dbReference type="InterPro" id="IPR013520">
    <property type="entry name" value="Ribonucl_H"/>
</dbReference>
<keyword evidence="4" id="KW-0269">Exonuclease</keyword>
<evidence type="ECO:0000256" key="2">
    <source>
        <dbReference type="ARBA" id="ARBA00022722"/>
    </source>
</evidence>
<dbReference type="SMART" id="SM00479">
    <property type="entry name" value="EXOIII"/>
    <property type="match status" value="1"/>
</dbReference>
<comment type="similarity">
    <text evidence="1">Belongs to the oligoribonuclease family.</text>
</comment>
<evidence type="ECO:0000256" key="3">
    <source>
        <dbReference type="ARBA" id="ARBA00022801"/>
    </source>
</evidence>
<keyword evidence="3" id="KW-0378">Hydrolase</keyword>
<comment type="caution">
    <text evidence="6">The sequence shown here is derived from an EMBL/GenBank/DDBJ whole genome shotgun (WGS) entry which is preliminary data.</text>
</comment>
<evidence type="ECO:0000256" key="4">
    <source>
        <dbReference type="ARBA" id="ARBA00022839"/>
    </source>
</evidence>
<keyword evidence="2" id="KW-0540">Nuclease</keyword>
<keyword evidence="7" id="KW-1185">Reference proteome</keyword>
<evidence type="ECO:0000313" key="6">
    <source>
        <dbReference type="EMBL" id="KAF2097124.1"/>
    </source>
</evidence>
<dbReference type="NCBIfam" id="NF003765">
    <property type="entry name" value="PRK05359.1"/>
    <property type="match status" value="1"/>
</dbReference>
<dbReference type="GO" id="GO:0000175">
    <property type="term" value="F:3'-5'-RNA exonuclease activity"/>
    <property type="evidence" value="ECO:0007669"/>
    <property type="project" value="InterPro"/>
</dbReference>
<dbReference type="Pfam" id="PF00929">
    <property type="entry name" value="RNase_T"/>
    <property type="match status" value="1"/>
</dbReference>
<organism evidence="6 7">
    <name type="scientific">Rhizodiscina lignyota</name>
    <dbReference type="NCBI Taxonomy" id="1504668"/>
    <lineage>
        <taxon>Eukaryota</taxon>
        <taxon>Fungi</taxon>
        <taxon>Dikarya</taxon>
        <taxon>Ascomycota</taxon>
        <taxon>Pezizomycotina</taxon>
        <taxon>Dothideomycetes</taxon>
        <taxon>Pleosporomycetidae</taxon>
        <taxon>Aulographales</taxon>
        <taxon>Rhizodiscinaceae</taxon>
        <taxon>Rhizodiscina</taxon>
    </lineage>
</organism>
<evidence type="ECO:0000256" key="1">
    <source>
        <dbReference type="ARBA" id="ARBA00009921"/>
    </source>
</evidence>
<dbReference type="Gene3D" id="3.30.420.10">
    <property type="entry name" value="Ribonuclease H-like superfamily/Ribonuclease H"/>
    <property type="match status" value="1"/>
</dbReference>
<proteinExistence type="inferred from homology"/>
<dbReference type="InterPro" id="IPR036397">
    <property type="entry name" value="RNaseH_sf"/>
</dbReference>
<dbReference type="InterPro" id="IPR022894">
    <property type="entry name" value="Oligoribonuclease"/>
</dbReference>
<protein>
    <submittedName>
        <fullName evidence="6">Ribonuclease H-like protein</fullName>
    </submittedName>
</protein>
<accession>A0A9P4IAI5</accession>
<dbReference type="InterPro" id="IPR012337">
    <property type="entry name" value="RNaseH-like_sf"/>
</dbReference>
<dbReference type="Proteomes" id="UP000799772">
    <property type="component" value="Unassembled WGS sequence"/>
</dbReference>
<dbReference type="EMBL" id="ML978128">
    <property type="protein sequence ID" value="KAF2097124.1"/>
    <property type="molecule type" value="Genomic_DNA"/>
</dbReference>
<gene>
    <name evidence="6" type="ORF">NA57DRAFT_57726</name>
</gene>
<dbReference type="PANTHER" id="PTHR11046">
    <property type="entry name" value="OLIGORIBONUCLEASE, MITOCHONDRIAL"/>
    <property type="match status" value="1"/>
</dbReference>
<evidence type="ECO:0000259" key="5">
    <source>
        <dbReference type="SMART" id="SM00479"/>
    </source>
</evidence>
<dbReference type="FunFam" id="3.30.420.10:FF:000003">
    <property type="entry name" value="Oligoribonuclease"/>
    <property type="match status" value="1"/>
</dbReference>